<name>A0AAN8QAD5_9TELE</name>
<dbReference type="AlphaFoldDB" id="A0AAN8QAD5"/>
<dbReference type="Proteomes" id="UP001356427">
    <property type="component" value="Unassembled WGS sequence"/>
</dbReference>
<dbReference type="EMBL" id="JAGTTL010000031">
    <property type="protein sequence ID" value="KAK6297500.1"/>
    <property type="molecule type" value="Genomic_DNA"/>
</dbReference>
<sequence>MNRFEGHFSGDFVDNNVILFTCLQIIEEELQHVVHLWNTHRIHPCRYVVAPHGRPLLMDSLPQLYGTRDHLKGLSQQQIQACREEGLQRGPYPCHETVFYISCFAMAENNLPPHTTPNEAIKLYVFLRAYMLAHL</sequence>
<reference evidence="1 2" key="1">
    <citation type="submission" date="2021-04" db="EMBL/GenBank/DDBJ databases">
        <authorList>
            <person name="De Guttry C."/>
            <person name="Zahm M."/>
            <person name="Klopp C."/>
            <person name="Cabau C."/>
            <person name="Louis A."/>
            <person name="Berthelot C."/>
            <person name="Parey E."/>
            <person name="Roest Crollius H."/>
            <person name="Montfort J."/>
            <person name="Robinson-Rechavi M."/>
            <person name="Bucao C."/>
            <person name="Bouchez O."/>
            <person name="Gislard M."/>
            <person name="Lluch J."/>
            <person name="Milhes M."/>
            <person name="Lampietro C."/>
            <person name="Lopez Roques C."/>
            <person name="Donnadieu C."/>
            <person name="Braasch I."/>
            <person name="Desvignes T."/>
            <person name="Postlethwait J."/>
            <person name="Bobe J."/>
            <person name="Wedekind C."/>
            <person name="Guiguen Y."/>
        </authorList>
    </citation>
    <scope>NUCLEOTIDE SEQUENCE [LARGE SCALE GENOMIC DNA]</scope>
    <source>
        <strain evidence="1">Cs_M1</strain>
        <tissue evidence="1">Blood</tissue>
    </source>
</reference>
<evidence type="ECO:0000313" key="2">
    <source>
        <dbReference type="Proteomes" id="UP001356427"/>
    </source>
</evidence>
<protein>
    <submittedName>
        <fullName evidence="1">Uncharacterized protein</fullName>
    </submittedName>
</protein>
<organism evidence="1 2">
    <name type="scientific">Coregonus suidteri</name>
    <dbReference type="NCBI Taxonomy" id="861788"/>
    <lineage>
        <taxon>Eukaryota</taxon>
        <taxon>Metazoa</taxon>
        <taxon>Chordata</taxon>
        <taxon>Craniata</taxon>
        <taxon>Vertebrata</taxon>
        <taxon>Euteleostomi</taxon>
        <taxon>Actinopterygii</taxon>
        <taxon>Neopterygii</taxon>
        <taxon>Teleostei</taxon>
        <taxon>Protacanthopterygii</taxon>
        <taxon>Salmoniformes</taxon>
        <taxon>Salmonidae</taxon>
        <taxon>Coregoninae</taxon>
        <taxon>Coregonus</taxon>
    </lineage>
</organism>
<gene>
    <name evidence="1" type="ORF">J4Q44_G00320830</name>
</gene>
<proteinExistence type="predicted"/>
<keyword evidence="2" id="KW-1185">Reference proteome</keyword>
<comment type="caution">
    <text evidence="1">The sequence shown here is derived from an EMBL/GenBank/DDBJ whole genome shotgun (WGS) entry which is preliminary data.</text>
</comment>
<accession>A0AAN8QAD5</accession>
<evidence type="ECO:0000313" key="1">
    <source>
        <dbReference type="EMBL" id="KAK6297500.1"/>
    </source>
</evidence>